<organism evidence="2 3">
    <name type="scientific">Araneus ventricosus</name>
    <name type="common">Orbweaver spider</name>
    <name type="synonym">Epeira ventricosa</name>
    <dbReference type="NCBI Taxonomy" id="182803"/>
    <lineage>
        <taxon>Eukaryota</taxon>
        <taxon>Metazoa</taxon>
        <taxon>Ecdysozoa</taxon>
        <taxon>Arthropoda</taxon>
        <taxon>Chelicerata</taxon>
        <taxon>Arachnida</taxon>
        <taxon>Araneae</taxon>
        <taxon>Araneomorphae</taxon>
        <taxon>Entelegynae</taxon>
        <taxon>Araneoidea</taxon>
        <taxon>Araneidae</taxon>
        <taxon>Araneus</taxon>
    </lineage>
</organism>
<evidence type="ECO:0000313" key="3">
    <source>
        <dbReference type="Proteomes" id="UP000499080"/>
    </source>
</evidence>
<dbReference type="Proteomes" id="UP000499080">
    <property type="component" value="Unassembled WGS sequence"/>
</dbReference>
<proteinExistence type="predicted"/>
<dbReference type="AlphaFoldDB" id="A0A4Y2P4E5"/>
<protein>
    <submittedName>
        <fullName evidence="2">Uncharacterized protein</fullName>
    </submittedName>
</protein>
<evidence type="ECO:0000313" key="2">
    <source>
        <dbReference type="EMBL" id="GBN46241.1"/>
    </source>
</evidence>
<keyword evidence="3" id="KW-1185">Reference proteome</keyword>
<name>A0A4Y2P4E5_ARAVE</name>
<reference evidence="2 3" key="1">
    <citation type="journal article" date="2019" name="Sci. Rep.">
        <title>Orb-weaving spider Araneus ventricosus genome elucidates the spidroin gene catalogue.</title>
        <authorList>
            <person name="Kono N."/>
            <person name="Nakamura H."/>
            <person name="Ohtoshi R."/>
            <person name="Moran D.A.P."/>
            <person name="Shinohara A."/>
            <person name="Yoshida Y."/>
            <person name="Fujiwara M."/>
            <person name="Mori M."/>
            <person name="Tomita M."/>
            <person name="Arakawa K."/>
        </authorList>
    </citation>
    <scope>NUCLEOTIDE SEQUENCE [LARGE SCALE GENOMIC DNA]</scope>
</reference>
<feature type="region of interest" description="Disordered" evidence="1">
    <location>
        <begin position="1"/>
        <end position="20"/>
    </location>
</feature>
<accession>A0A4Y2P4E5</accession>
<sequence>MRLRHEPTKHCKLQQTSRENSKKPLLIHSIHLTSVHHPLHTRRILSMNEFTGGLEAGQPRRWDGGARTSVLLLPEKTNHEVGVVSRTISTSNWYRWLKV</sequence>
<comment type="caution">
    <text evidence="2">The sequence shown here is derived from an EMBL/GenBank/DDBJ whole genome shotgun (WGS) entry which is preliminary data.</text>
</comment>
<evidence type="ECO:0000256" key="1">
    <source>
        <dbReference type="SAM" id="MobiDB-lite"/>
    </source>
</evidence>
<gene>
    <name evidence="2" type="ORF">AVEN_192247_1</name>
</gene>
<dbReference type="EMBL" id="BGPR01010455">
    <property type="protein sequence ID" value="GBN46241.1"/>
    <property type="molecule type" value="Genomic_DNA"/>
</dbReference>